<keyword evidence="8" id="KW-0028">Amino-acid biosynthesis</keyword>
<dbReference type="Proteomes" id="UP000325286">
    <property type="component" value="Chromosome"/>
</dbReference>
<evidence type="ECO:0000256" key="1">
    <source>
        <dbReference type="ARBA" id="ARBA00005187"/>
    </source>
</evidence>
<evidence type="ECO:0000313" key="12">
    <source>
        <dbReference type="Proteomes" id="UP000325286"/>
    </source>
</evidence>
<feature type="binding site" evidence="9">
    <location>
        <begin position="400"/>
        <end position="401"/>
    </location>
    <ligand>
        <name>ATP</name>
        <dbReference type="ChEBI" id="CHEBI:30616"/>
    </ligand>
</feature>
<dbReference type="InterPro" id="IPR033738">
    <property type="entry name" value="AsnB_N"/>
</dbReference>
<evidence type="ECO:0000256" key="9">
    <source>
        <dbReference type="PIRSR" id="PIRSR001589-2"/>
    </source>
</evidence>
<keyword evidence="6 8" id="KW-0315">Glutamine amidotransferase</keyword>
<dbReference type="PROSITE" id="PS51278">
    <property type="entry name" value="GATASE_TYPE_2"/>
    <property type="match status" value="1"/>
</dbReference>
<sequence length="659" mass="74050">MCGIAGIAQLNAQASCLATDLASLSRQLRHRGPDDEGYMLVDFGRQTTRHCIGDDSQPSQIARHIREEVQTPAHVGLTHRRLSILDVSAAGHQPMSSPDGRYHLIYNGEVYNFVELRKELEKEGCSFQSSSDTEVVLAALSTWGIHALQRFVGMFALAWLDIQEHHLLLARDPFGIKPLHYCQTASQFAFASEPRALLNLPGVSRQIDPQATYTYLRHNVTDHNDSTFFRDIRQLPPAHVLQLDLRTASPASISRFWSSEIGRDWTSDYPAAIDRLKCEFLESVRLHLRSDVPLSVMLSGGIDSSAVTMLTRRLLGPQAPLEAFSYISPDPRRDESRWVDIVVASAQANVHRVEPKLDTLTEDIDRVIESQQAPFGSLSIVAQYCVFRKIRESGIKVSLSGQGADELLGGYSPFVAARLASLVRTGHWLSAARFFHRGSQRWPGRKRLTSGVAQQLLPAFIEKPIRRVMGKQAVPGWMNRSWFLARDVAMESVREHRSGAAQPLKSALLDSLTRTNLPELLRYEDRNSMAHSVESRVPFLTTPLVSFLTSLPEEYIISDQCISKAIFRDAMRKSVPDAILDRQDKVAFSAPLKQWFPTLEPWIEATLSSDAAARMAPLDHAAVRAQWDLVRAGKKRPDNLLWRWVNLIRWAEQFQVAVS</sequence>
<dbReference type="KEGG" id="rul:UC8_06230"/>
<evidence type="ECO:0000256" key="5">
    <source>
        <dbReference type="ARBA" id="ARBA00022840"/>
    </source>
</evidence>
<dbReference type="EMBL" id="CP042914">
    <property type="protein sequence ID" value="QEG38665.1"/>
    <property type="molecule type" value="Genomic_DNA"/>
</dbReference>
<keyword evidence="8" id="KW-0061">Asparagine biosynthesis</keyword>
<dbReference type="InterPro" id="IPR001962">
    <property type="entry name" value="Asn_synthase"/>
</dbReference>
<dbReference type="InterPro" id="IPR029055">
    <property type="entry name" value="Ntn_hydrolases_N"/>
</dbReference>
<dbReference type="Pfam" id="PF00733">
    <property type="entry name" value="Asn_synthase"/>
    <property type="match status" value="1"/>
</dbReference>
<dbReference type="GO" id="GO:0006529">
    <property type="term" value="P:asparagine biosynthetic process"/>
    <property type="evidence" value="ECO:0007669"/>
    <property type="project" value="UniProtKB-KW"/>
</dbReference>
<feature type="domain" description="Glutamine amidotransferase type-2" evidence="10">
    <location>
        <begin position="2"/>
        <end position="246"/>
    </location>
</feature>
<evidence type="ECO:0000256" key="7">
    <source>
        <dbReference type="ARBA" id="ARBA00048741"/>
    </source>
</evidence>
<evidence type="ECO:0000256" key="3">
    <source>
        <dbReference type="ARBA" id="ARBA00012737"/>
    </source>
</evidence>
<comment type="catalytic activity">
    <reaction evidence="7">
        <text>L-aspartate + L-glutamine + ATP + H2O = L-asparagine + L-glutamate + AMP + diphosphate + H(+)</text>
        <dbReference type="Rhea" id="RHEA:12228"/>
        <dbReference type="ChEBI" id="CHEBI:15377"/>
        <dbReference type="ChEBI" id="CHEBI:15378"/>
        <dbReference type="ChEBI" id="CHEBI:29985"/>
        <dbReference type="ChEBI" id="CHEBI:29991"/>
        <dbReference type="ChEBI" id="CHEBI:30616"/>
        <dbReference type="ChEBI" id="CHEBI:33019"/>
        <dbReference type="ChEBI" id="CHEBI:58048"/>
        <dbReference type="ChEBI" id="CHEBI:58359"/>
        <dbReference type="ChEBI" id="CHEBI:456215"/>
        <dbReference type="EC" id="6.3.5.4"/>
    </reaction>
</comment>
<dbReference type="InterPro" id="IPR006426">
    <property type="entry name" value="Asn_synth_AEB"/>
</dbReference>
<evidence type="ECO:0000256" key="2">
    <source>
        <dbReference type="ARBA" id="ARBA00005752"/>
    </source>
</evidence>
<dbReference type="InterPro" id="IPR051786">
    <property type="entry name" value="ASN_synthetase/amidase"/>
</dbReference>
<dbReference type="GO" id="GO:0005524">
    <property type="term" value="F:ATP binding"/>
    <property type="evidence" value="ECO:0007669"/>
    <property type="project" value="UniProtKB-KW"/>
</dbReference>
<keyword evidence="5 9" id="KW-0067">ATP-binding</keyword>
<dbReference type="CDD" id="cd00712">
    <property type="entry name" value="AsnB"/>
    <property type="match status" value="1"/>
</dbReference>
<proteinExistence type="inferred from homology"/>
<dbReference type="AlphaFoldDB" id="A0A5B9QME6"/>
<evidence type="ECO:0000256" key="6">
    <source>
        <dbReference type="ARBA" id="ARBA00022962"/>
    </source>
</evidence>
<dbReference type="Gene3D" id="3.40.50.620">
    <property type="entry name" value="HUPs"/>
    <property type="match status" value="1"/>
</dbReference>
<comment type="similarity">
    <text evidence="2">Belongs to the asparagine synthetase family.</text>
</comment>
<evidence type="ECO:0000256" key="8">
    <source>
        <dbReference type="PIRSR" id="PIRSR001589-1"/>
    </source>
</evidence>
<dbReference type="SUPFAM" id="SSF56235">
    <property type="entry name" value="N-terminal nucleophile aminohydrolases (Ntn hydrolases)"/>
    <property type="match status" value="1"/>
</dbReference>
<dbReference type="PANTHER" id="PTHR43284:SF1">
    <property type="entry name" value="ASPARAGINE SYNTHETASE"/>
    <property type="match status" value="1"/>
</dbReference>
<feature type="binding site" evidence="9">
    <location>
        <position position="132"/>
    </location>
    <ligand>
        <name>L-glutamine</name>
        <dbReference type="ChEBI" id="CHEBI:58359"/>
    </ligand>
</feature>
<organism evidence="11 12">
    <name type="scientific">Roseimaritima ulvae</name>
    <dbReference type="NCBI Taxonomy" id="980254"/>
    <lineage>
        <taxon>Bacteria</taxon>
        <taxon>Pseudomonadati</taxon>
        <taxon>Planctomycetota</taxon>
        <taxon>Planctomycetia</taxon>
        <taxon>Pirellulales</taxon>
        <taxon>Pirellulaceae</taxon>
        <taxon>Roseimaritima</taxon>
    </lineage>
</organism>
<keyword evidence="11" id="KW-0436">Ligase</keyword>
<dbReference type="CDD" id="cd01991">
    <property type="entry name" value="Asn_synthase_B_C"/>
    <property type="match status" value="1"/>
</dbReference>
<dbReference type="Gene3D" id="3.60.20.10">
    <property type="entry name" value="Glutamine Phosphoribosylpyrophosphate, subunit 1, domain 1"/>
    <property type="match status" value="1"/>
</dbReference>
<dbReference type="GO" id="GO:0005829">
    <property type="term" value="C:cytosol"/>
    <property type="evidence" value="ECO:0007669"/>
    <property type="project" value="TreeGrafter"/>
</dbReference>
<dbReference type="EC" id="6.3.5.4" evidence="3"/>
<dbReference type="PANTHER" id="PTHR43284">
    <property type="entry name" value="ASPARAGINE SYNTHETASE (GLUTAMINE-HYDROLYZING)"/>
    <property type="match status" value="1"/>
</dbReference>
<dbReference type="Pfam" id="PF13537">
    <property type="entry name" value="GATase_7"/>
    <property type="match status" value="1"/>
</dbReference>
<evidence type="ECO:0000313" key="11">
    <source>
        <dbReference type="EMBL" id="QEG38665.1"/>
    </source>
</evidence>
<keyword evidence="4 9" id="KW-0547">Nucleotide-binding</keyword>
<evidence type="ECO:0000256" key="4">
    <source>
        <dbReference type="ARBA" id="ARBA00022741"/>
    </source>
</evidence>
<name>A0A5B9QME6_9BACT</name>
<comment type="pathway">
    <text evidence="1">Amino-acid biosynthesis; L-asparagine biosynthesis; L-asparagine from L-aspartate (L-Gln route): step 1/1.</text>
</comment>
<dbReference type="SUPFAM" id="SSF52402">
    <property type="entry name" value="Adenine nucleotide alpha hydrolases-like"/>
    <property type="match status" value="1"/>
</dbReference>
<dbReference type="NCBIfam" id="TIGR01536">
    <property type="entry name" value="asn_synth_AEB"/>
    <property type="match status" value="1"/>
</dbReference>
<reference evidence="11 12" key="1">
    <citation type="submission" date="2019-08" db="EMBL/GenBank/DDBJ databases">
        <title>Deep-cultivation of Planctomycetes and their phenomic and genomic characterization uncovers novel biology.</title>
        <authorList>
            <person name="Wiegand S."/>
            <person name="Jogler M."/>
            <person name="Boedeker C."/>
            <person name="Pinto D."/>
            <person name="Vollmers J."/>
            <person name="Rivas-Marin E."/>
            <person name="Kohn T."/>
            <person name="Peeters S.H."/>
            <person name="Heuer A."/>
            <person name="Rast P."/>
            <person name="Oberbeckmann S."/>
            <person name="Bunk B."/>
            <person name="Jeske O."/>
            <person name="Meyerdierks A."/>
            <person name="Storesund J.E."/>
            <person name="Kallscheuer N."/>
            <person name="Luecker S."/>
            <person name="Lage O.M."/>
            <person name="Pohl T."/>
            <person name="Merkel B.J."/>
            <person name="Hornburger P."/>
            <person name="Mueller R.-W."/>
            <person name="Bruemmer F."/>
            <person name="Labrenz M."/>
            <person name="Spormann A.M."/>
            <person name="Op den Camp H."/>
            <person name="Overmann J."/>
            <person name="Amann R."/>
            <person name="Jetten M.S.M."/>
            <person name="Mascher T."/>
            <person name="Medema M.H."/>
            <person name="Devos D.P."/>
            <person name="Kaster A.-K."/>
            <person name="Ovreas L."/>
            <person name="Rohde M."/>
            <person name="Galperin M.Y."/>
            <person name="Jogler C."/>
        </authorList>
    </citation>
    <scope>NUCLEOTIDE SEQUENCE [LARGE SCALE GENOMIC DNA]</scope>
    <source>
        <strain evidence="11 12">UC8</strain>
    </source>
</reference>
<dbReference type="InterPro" id="IPR017932">
    <property type="entry name" value="GATase_2_dom"/>
</dbReference>
<protein>
    <recommendedName>
        <fullName evidence="3">asparagine synthase (glutamine-hydrolyzing)</fullName>
        <ecNumber evidence="3">6.3.5.4</ecNumber>
    </recommendedName>
</protein>
<gene>
    <name evidence="11" type="primary">asnB_2</name>
    <name evidence="11" type="ORF">UC8_06230</name>
</gene>
<dbReference type="InterPro" id="IPR014729">
    <property type="entry name" value="Rossmann-like_a/b/a_fold"/>
</dbReference>
<accession>A0A5B9QME6</accession>
<dbReference type="GO" id="GO:0004066">
    <property type="term" value="F:asparagine synthase (glutamine-hydrolyzing) activity"/>
    <property type="evidence" value="ECO:0007669"/>
    <property type="project" value="UniProtKB-EC"/>
</dbReference>
<keyword evidence="12" id="KW-1185">Reference proteome</keyword>
<dbReference type="PIRSF" id="PIRSF001589">
    <property type="entry name" value="Asn_synthetase_glu-h"/>
    <property type="match status" value="1"/>
</dbReference>
<evidence type="ECO:0000259" key="10">
    <source>
        <dbReference type="PROSITE" id="PS51278"/>
    </source>
</evidence>
<feature type="active site" description="For GATase activity" evidence="8">
    <location>
        <position position="2"/>
    </location>
</feature>